<dbReference type="Proteomes" id="UP000186922">
    <property type="component" value="Unassembled WGS sequence"/>
</dbReference>
<gene>
    <name evidence="1" type="primary">RvY_00560-1</name>
    <name evidence="1" type="synonym">RvY_00560.1</name>
    <name evidence="1" type="ORF">RvY_00560</name>
</gene>
<reference evidence="1 2" key="1">
    <citation type="journal article" date="2016" name="Nat. Commun.">
        <title>Extremotolerant tardigrade genome and improved radiotolerance of human cultured cells by tardigrade-unique protein.</title>
        <authorList>
            <person name="Hashimoto T."/>
            <person name="Horikawa D.D."/>
            <person name="Saito Y."/>
            <person name="Kuwahara H."/>
            <person name="Kozuka-Hata H."/>
            <person name="Shin-I T."/>
            <person name="Minakuchi Y."/>
            <person name="Ohishi K."/>
            <person name="Motoyama A."/>
            <person name="Aizu T."/>
            <person name="Enomoto A."/>
            <person name="Kondo K."/>
            <person name="Tanaka S."/>
            <person name="Hara Y."/>
            <person name="Koshikawa S."/>
            <person name="Sagara H."/>
            <person name="Miura T."/>
            <person name="Yokobori S."/>
            <person name="Miyagawa K."/>
            <person name="Suzuki Y."/>
            <person name="Kubo T."/>
            <person name="Oyama M."/>
            <person name="Kohara Y."/>
            <person name="Fujiyama A."/>
            <person name="Arakawa K."/>
            <person name="Katayama T."/>
            <person name="Toyoda A."/>
            <person name="Kunieda T."/>
        </authorList>
    </citation>
    <scope>NUCLEOTIDE SEQUENCE [LARGE SCALE GENOMIC DNA]</scope>
    <source>
        <strain evidence="1 2">YOKOZUNA-1</strain>
    </source>
</reference>
<sequence>MQEEDRQLMSTERHCPLQMFPCAFFDTLATTQFHILYPNTTNTPNTTTDLRMVLQDNPGTLPASIKVAERRRLGRSILKGQLSVLECDYQPSRFSGRQLHQSPYLHSSHPEFLGPVDRRSFSSSSTHRTAGFRR</sequence>
<comment type="caution">
    <text evidence="1">The sequence shown here is derived from an EMBL/GenBank/DDBJ whole genome shotgun (WGS) entry which is preliminary data.</text>
</comment>
<proteinExistence type="predicted"/>
<dbReference type="AlphaFoldDB" id="A0A1D1UNL4"/>
<organism evidence="1 2">
    <name type="scientific">Ramazzottius varieornatus</name>
    <name type="common">Water bear</name>
    <name type="synonym">Tardigrade</name>
    <dbReference type="NCBI Taxonomy" id="947166"/>
    <lineage>
        <taxon>Eukaryota</taxon>
        <taxon>Metazoa</taxon>
        <taxon>Ecdysozoa</taxon>
        <taxon>Tardigrada</taxon>
        <taxon>Eutardigrada</taxon>
        <taxon>Parachela</taxon>
        <taxon>Hypsibioidea</taxon>
        <taxon>Ramazzottiidae</taxon>
        <taxon>Ramazzottius</taxon>
    </lineage>
</organism>
<name>A0A1D1UNL4_RAMVA</name>
<keyword evidence="2" id="KW-1185">Reference proteome</keyword>
<dbReference type="EMBL" id="BDGG01000001">
    <property type="protein sequence ID" value="GAU87758.1"/>
    <property type="molecule type" value="Genomic_DNA"/>
</dbReference>
<accession>A0A1D1UNL4</accession>
<protein>
    <submittedName>
        <fullName evidence="1">Uncharacterized protein</fullName>
    </submittedName>
</protein>
<evidence type="ECO:0000313" key="2">
    <source>
        <dbReference type="Proteomes" id="UP000186922"/>
    </source>
</evidence>
<evidence type="ECO:0000313" key="1">
    <source>
        <dbReference type="EMBL" id="GAU87758.1"/>
    </source>
</evidence>